<feature type="repeat" description="Cell wall-binding" evidence="2">
    <location>
        <begin position="64"/>
        <end position="83"/>
    </location>
</feature>
<dbReference type="AlphaFoldDB" id="A0A7Y0VBR3"/>
<dbReference type="EMBL" id="JABBCN010000005">
    <property type="protein sequence ID" value="NMX24863.1"/>
    <property type="molecule type" value="Genomic_DNA"/>
</dbReference>
<dbReference type="Pfam" id="PF19127">
    <property type="entry name" value="Choline_bind_3"/>
    <property type="match status" value="2"/>
</dbReference>
<accession>A0A7Y0VBR3</accession>
<dbReference type="Gene3D" id="2.10.270.10">
    <property type="entry name" value="Cholin Binding"/>
    <property type="match status" value="2"/>
</dbReference>
<evidence type="ECO:0000313" key="3">
    <source>
        <dbReference type="EMBL" id="NMX24863.1"/>
    </source>
</evidence>
<comment type="caution">
    <text evidence="3">The sequence shown here is derived from an EMBL/GenBank/DDBJ whole genome shotgun (WGS) entry which is preliminary data.</text>
</comment>
<protein>
    <submittedName>
        <fullName evidence="3">Uncharacterized protein</fullName>
    </submittedName>
</protein>
<sequence>MKHWQTFDGHKVYFDDYGVLVRGSYRIDGKKYAFEKDTGYLIKQIFPICTFNDWYYLNELGQFVNGYQTIDGKKYYFNDNGLQLKGLGFDLKQKLLYTDPNTVKLTQIHSKPTVFY</sequence>
<reference evidence="3" key="1">
    <citation type="submission" date="2020-04" db="EMBL/GenBank/DDBJ databases">
        <authorList>
            <person name="Chakraborty B."/>
            <person name="Walker A.R."/>
            <person name="Burne R.A."/>
        </authorList>
    </citation>
    <scope>NUCLEOTIDE SEQUENCE [LARGE SCALE GENOMIC DNA]</scope>
    <source>
        <strain evidence="3">BCA8</strain>
    </source>
</reference>
<dbReference type="SUPFAM" id="SSF69360">
    <property type="entry name" value="Cell wall binding repeat"/>
    <property type="match status" value="1"/>
</dbReference>
<evidence type="ECO:0000256" key="1">
    <source>
        <dbReference type="ARBA" id="ARBA00022737"/>
    </source>
</evidence>
<proteinExistence type="predicted"/>
<name>A0A7Y0VBR3_STRSA</name>
<evidence type="ECO:0000256" key="2">
    <source>
        <dbReference type="PROSITE-ProRule" id="PRU00591"/>
    </source>
</evidence>
<gene>
    <name evidence="3" type="ORF">HGP05_10295</name>
</gene>
<organism evidence="3">
    <name type="scientific">Streptococcus sanguinis</name>
    <dbReference type="NCBI Taxonomy" id="1305"/>
    <lineage>
        <taxon>Bacteria</taxon>
        <taxon>Bacillati</taxon>
        <taxon>Bacillota</taxon>
        <taxon>Bacilli</taxon>
        <taxon>Lactobacillales</taxon>
        <taxon>Streptococcaceae</taxon>
        <taxon>Streptococcus</taxon>
    </lineage>
</organism>
<dbReference type="InterPro" id="IPR018337">
    <property type="entry name" value="Cell_wall/Cho-bd_repeat"/>
</dbReference>
<keyword evidence="1" id="KW-0677">Repeat</keyword>
<dbReference type="PROSITE" id="PS51170">
    <property type="entry name" value="CW"/>
    <property type="match status" value="1"/>
</dbReference>